<dbReference type="InterPro" id="IPR001478">
    <property type="entry name" value="PDZ"/>
</dbReference>
<evidence type="ECO:0000313" key="3">
    <source>
        <dbReference type="Proteomes" id="UP000617402"/>
    </source>
</evidence>
<sequence>MKPAGGIISDIEPASLAARIGLQSGDRLLSINGQQVRDVLDYGFFIREGRVKLEVLENATGETRWFEIEKEEDDDLGIHFADATFDGLRRCQNRCLFCFVDQMPPGMRPSLYAKDDDYRHSFWHGNFITLTNLDEEAFQRLISLRLSPLYISVQATDPEVRQKLLRHRRAGEIMNRLRQLADSRIQLHTQIVCCPGLNDGAVLEKSLTDLWSLGYSLASVSVVPVGLTSHRQELFPLRTFQPDEAKKVIELMERWQQQSVKERGETVFFAADEFYLLSGDDFPESERYEDYAQLENGVGLCRLFMDDWYGAVEEFLEEAKGGKALRASDSENRQTFLITGKSGGRFLSRLLGQTDQDYGISWSEQVVQVVTVENRCFGPTVTVTGLVTGRDVIHTLQGLDNPPKPTDRILLPSVMFRSEGDVTLDDLTPEDISAALGGTPVEVIETSGDALFKSLIQNKEP</sequence>
<feature type="domain" description="PDZ" evidence="1">
    <location>
        <begin position="1"/>
        <end position="39"/>
    </location>
</feature>
<accession>A0ABR7SZA1</accession>
<dbReference type="RefSeq" id="WP_188038354.1">
    <property type="nucleotide sequence ID" value="NZ_JACVHF010000001.1"/>
</dbReference>
<dbReference type="Gene3D" id="2.30.42.10">
    <property type="match status" value="1"/>
</dbReference>
<dbReference type="PROSITE" id="PS50106">
    <property type="entry name" value="PDZ"/>
    <property type="match status" value="1"/>
</dbReference>
<organism evidence="2 3">
    <name type="scientific">Heliobacterium chlorum</name>
    <dbReference type="NCBI Taxonomy" id="2698"/>
    <lineage>
        <taxon>Bacteria</taxon>
        <taxon>Bacillati</taxon>
        <taxon>Bacillota</taxon>
        <taxon>Clostridia</taxon>
        <taxon>Eubacteriales</taxon>
        <taxon>Heliobacteriaceae</taxon>
        <taxon>Heliobacterium</taxon>
    </lineage>
</organism>
<dbReference type="InterPro" id="IPR058240">
    <property type="entry name" value="rSAM_sf"/>
</dbReference>
<reference evidence="2 3" key="1">
    <citation type="submission" date="2020-07" db="EMBL/GenBank/DDBJ databases">
        <title>Draft whole-genome sequence of Heliobacterium chlorum DSM 3682, type strain.</title>
        <authorList>
            <person name="Kyndt J.A."/>
            <person name="Meyer T.E."/>
            <person name="Imhoff J.F."/>
        </authorList>
    </citation>
    <scope>NUCLEOTIDE SEQUENCE [LARGE SCALE GENOMIC DNA]</scope>
    <source>
        <strain evidence="2 3">DSM 3682</strain>
    </source>
</reference>
<dbReference type="Pfam" id="PF04459">
    <property type="entry name" value="DUF512"/>
    <property type="match status" value="1"/>
</dbReference>
<keyword evidence="3" id="KW-1185">Reference proteome</keyword>
<evidence type="ECO:0000313" key="2">
    <source>
        <dbReference type="EMBL" id="MBC9783187.1"/>
    </source>
</evidence>
<proteinExistence type="predicted"/>
<dbReference type="InterPro" id="IPR007549">
    <property type="entry name" value="DUF512"/>
</dbReference>
<dbReference type="InterPro" id="IPR036034">
    <property type="entry name" value="PDZ_sf"/>
</dbReference>
<dbReference type="Gene3D" id="3.20.20.70">
    <property type="entry name" value="Aldolase class I"/>
    <property type="match status" value="1"/>
</dbReference>
<dbReference type="Proteomes" id="UP000617402">
    <property type="component" value="Unassembled WGS sequence"/>
</dbReference>
<name>A0ABR7SZA1_HELCL</name>
<dbReference type="SUPFAM" id="SSF102114">
    <property type="entry name" value="Radical SAM enzymes"/>
    <property type="match status" value="1"/>
</dbReference>
<dbReference type="InterPro" id="IPR041489">
    <property type="entry name" value="PDZ_6"/>
</dbReference>
<dbReference type="InterPro" id="IPR013785">
    <property type="entry name" value="Aldolase_TIM"/>
</dbReference>
<dbReference type="EMBL" id="JACVHF010000001">
    <property type="protein sequence ID" value="MBC9783187.1"/>
    <property type="molecule type" value="Genomic_DNA"/>
</dbReference>
<protein>
    <submittedName>
        <fullName evidence="2">DUF512 domain-containing protein</fullName>
    </submittedName>
</protein>
<dbReference type="SUPFAM" id="SSF50156">
    <property type="entry name" value="PDZ domain-like"/>
    <property type="match status" value="1"/>
</dbReference>
<comment type="caution">
    <text evidence="2">The sequence shown here is derived from an EMBL/GenBank/DDBJ whole genome shotgun (WGS) entry which is preliminary data.</text>
</comment>
<dbReference type="Pfam" id="PF17820">
    <property type="entry name" value="PDZ_6"/>
    <property type="match status" value="1"/>
</dbReference>
<evidence type="ECO:0000259" key="1">
    <source>
        <dbReference type="PROSITE" id="PS50106"/>
    </source>
</evidence>
<dbReference type="InterPro" id="IPR045375">
    <property type="entry name" value="Put_radical_SAM-like_N"/>
</dbReference>
<gene>
    <name evidence="2" type="ORF">H1S01_01525</name>
</gene>
<dbReference type="Pfam" id="PF19238">
    <property type="entry name" value="Radical_SAM_2"/>
    <property type="match status" value="1"/>
</dbReference>